<dbReference type="AlphaFoldDB" id="A0A3R8QD57"/>
<keyword evidence="3" id="KW-0731">Sigma factor</keyword>
<evidence type="ECO:0000256" key="1">
    <source>
        <dbReference type="ARBA" id="ARBA00010641"/>
    </source>
</evidence>
<dbReference type="Gene3D" id="1.10.1740.10">
    <property type="match status" value="1"/>
</dbReference>
<dbReference type="CDD" id="cd06171">
    <property type="entry name" value="Sigma70_r4"/>
    <property type="match status" value="1"/>
</dbReference>
<feature type="domain" description="RNA polymerase sigma-70 region 2" evidence="7">
    <location>
        <begin position="27"/>
        <end position="93"/>
    </location>
</feature>
<sequence>MLTPERPAVDALLTRVASGDRAAFADLYDALAPQANGVACTVLRDRTLAEEVVQEVFIEVWRTAPRYDAGRGGARGWVLRLTRLRAIDRLRSHLATLDRDDREAALQRVASPLSVEDEVVRDIDGAHVRDALDALGEPHRTAVRLAFFAGLTHSELAAATGVPLGTAKTRVRDGLRKLRAVIGTGEPASRPTPGKEGTRGTH</sequence>
<evidence type="ECO:0000256" key="4">
    <source>
        <dbReference type="ARBA" id="ARBA00023125"/>
    </source>
</evidence>
<dbReference type="InterPro" id="IPR007630">
    <property type="entry name" value="RNA_pol_sigma70_r4"/>
</dbReference>
<evidence type="ECO:0000256" key="5">
    <source>
        <dbReference type="ARBA" id="ARBA00023163"/>
    </source>
</evidence>
<dbReference type="RefSeq" id="WP_125173949.1">
    <property type="nucleotide sequence ID" value="NZ_JAUKFU010000200.1"/>
</dbReference>
<evidence type="ECO:0000313" key="9">
    <source>
        <dbReference type="EMBL" id="RRO85594.1"/>
    </source>
</evidence>
<evidence type="ECO:0000256" key="3">
    <source>
        <dbReference type="ARBA" id="ARBA00023082"/>
    </source>
</evidence>
<dbReference type="InterPro" id="IPR013325">
    <property type="entry name" value="RNA_pol_sigma_r2"/>
</dbReference>
<dbReference type="EMBL" id="PQNK01000021">
    <property type="protein sequence ID" value="RRO85594.1"/>
    <property type="molecule type" value="Genomic_DNA"/>
</dbReference>
<comment type="caution">
    <text evidence="9">The sequence shown here is derived from an EMBL/GenBank/DDBJ whole genome shotgun (WGS) entry which is preliminary data.</text>
</comment>
<evidence type="ECO:0000256" key="6">
    <source>
        <dbReference type="SAM" id="MobiDB-lite"/>
    </source>
</evidence>
<proteinExistence type="inferred from homology"/>
<dbReference type="GO" id="GO:0016987">
    <property type="term" value="F:sigma factor activity"/>
    <property type="evidence" value="ECO:0007669"/>
    <property type="project" value="UniProtKB-KW"/>
</dbReference>
<evidence type="ECO:0000259" key="8">
    <source>
        <dbReference type="Pfam" id="PF04545"/>
    </source>
</evidence>
<dbReference type="GO" id="GO:0006352">
    <property type="term" value="P:DNA-templated transcription initiation"/>
    <property type="evidence" value="ECO:0007669"/>
    <property type="project" value="InterPro"/>
</dbReference>
<keyword evidence="2" id="KW-0805">Transcription regulation</keyword>
<evidence type="ECO:0000313" key="10">
    <source>
        <dbReference type="Proteomes" id="UP000276526"/>
    </source>
</evidence>
<dbReference type="GO" id="GO:0003677">
    <property type="term" value="F:DNA binding"/>
    <property type="evidence" value="ECO:0007669"/>
    <property type="project" value="UniProtKB-KW"/>
</dbReference>
<evidence type="ECO:0000256" key="2">
    <source>
        <dbReference type="ARBA" id="ARBA00023015"/>
    </source>
</evidence>
<dbReference type="InterPro" id="IPR014284">
    <property type="entry name" value="RNA_pol_sigma-70_dom"/>
</dbReference>
<dbReference type="InterPro" id="IPR013324">
    <property type="entry name" value="RNA_pol_sigma_r3/r4-like"/>
</dbReference>
<dbReference type="InterPro" id="IPR007627">
    <property type="entry name" value="RNA_pol_sigma70_r2"/>
</dbReference>
<keyword evidence="4" id="KW-0238">DNA-binding</keyword>
<dbReference type="PANTHER" id="PTHR43133">
    <property type="entry name" value="RNA POLYMERASE ECF-TYPE SIGMA FACTO"/>
    <property type="match status" value="1"/>
</dbReference>
<dbReference type="SUPFAM" id="SSF88946">
    <property type="entry name" value="Sigma2 domain of RNA polymerase sigma factors"/>
    <property type="match status" value="1"/>
</dbReference>
<dbReference type="Pfam" id="PF04542">
    <property type="entry name" value="Sigma70_r2"/>
    <property type="match status" value="1"/>
</dbReference>
<keyword evidence="5" id="KW-0804">Transcription</keyword>
<feature type="region of interest" description="Disordered" evidence="6">
    <location>
        <begin position="182"/>
        <end position="202"/>
    </location>
</feature>
<evidence type="ECO:0000259" key="7">
    <source>
        <dbReference type="Pfam" id="PF04542"/>
    </source>
</evidence>
<name>A0A3R8QD57_9CORY</name>
<accession>A0A3R8QD57</accession>
<comment type="similarity">
    <text evidence="1">Belongs to the sigma-70 factor family. ECF subfamily.</text>
</comment>
<gene>
    <name evidence="9" type="ORF">CXF48_10400</name>
</gene>
<feature type="domain" description="RNA polymerase sigma-70 region 4" evidence="8">
    <location>
        <begin position="131"/>
        <end position="180"/>
    </location>
</feature>
<reference evidence="9 10" key="1">
    <citation type="submission" date="2018-01" db="EMBL/GenBank/DDBJ databases">
        <title>Twenty Corynebacterium bovis Genomes.</title>
        <authorList>
            <person name="Gulvik C.A."/>
        </authorList>
    </citation>
    <scope>NUCLEOTIDE SEQUENCE [LARGE SCALE GENOMIC DNA]</scope>
    <source>
        <strain evidence="9 10">F6900</strain>
    </source>
</reference>
<dbReference type="NCBIfam" id="TIGR02937">
    <property type="entry name" value="sigma70-ECF"/>
    <property type="match status" value="1"/>
</dbReference>
<dbReference type="Gene3D" id="1.10.10.10">
    <property type="entry name" value="Winged helix-like DNA-binding domain superfamily/Winged helix DNA-binding domain"/>
    <property type="match status" value="1"/>
</dbReference>
<dbReference type="InterPro" id="IPR039425">
    <property type="entry name" value="RNA_pol_sigma-70-like"/>
</dbReference>
<dbReference type="InterPro" id="IPR036388">
    <property type="entry name" value="WH-like_DNA-bd_sf"/>
</dbReference>
<dbReference type="PANTHER" id="PTHR43133:SF66">
    <property type="entry name" value="ECF RNA POLYMERASE SIGMA FACTOR SIGK"/>
    <property type="match status" value="1"/>
</dbReference>
<protein>
    <submittedName>
        <fullName evidence="9">RNA polymerase subunit sigma</fullName>
    </submittedName>
</protein>
<dbReference type="Proteomes" id="UP000276526">
    <property type="component" value="Unassembled WGS sequence"/>
</dbReference>
<organism evidence="9 10">
    <name type="scientific">Corynebacterium bovis</name>
    <dbReference type="NCBI Taxonomy" id="36808"/>
    <lineage>
        <taxon>Bacteria</taxon>
        <taxon>Bacillati</taxon>
        <taxon>Actinomycetota</taxon>
        <taxon>Actinomycetes</taxon>
        <taxon>Mycobacteriales</taxon>
        <taxon>Corynebacteriaceae</taxon>
        <taxon>Corynebacterium</taxon>
    </lineage>
</organism>
<dbReference type="Pfam" id="PF04545">
    <property type="entry name" value="Sigma70_r4"/>
    <property type="match status" value="1"/>
</dbReference>
<dbReference type="SUPFAM" id="SSF88659">
    <property type="entry name" value="Sigma3 and sigma4 domains of RNA polymerase sigma factors"/>
    <property type="match status" value="1"/>
</dbReference>